<feature type="region of interest" description="Disordered" evidence="7">
    <location>
        <begin position="1"/>
        <end position="418"/>
    </location>
</feature>
<keyword evidence="5" id="KW-0539">Nucleus</keyword>
<protein>
    <submittedName>
        <fullName evidence="11 12">Uncharacterized protein LOC18613328</fullName>
    </submittedName>
</protein>
<dbReference type="InterPro" id="IPR000182">
    <property type="entry name" value="GNAT_dom"/>
</dbReference>
<dbReference type="InterPro" id="IPR011011">
    <property type="entry name" value="Znf_FYVE_PHD"/>
</dbReference>
<name>A0AB32X0N8_THECC</name>
<feature type="domain" description="N-acetyltransferase" evidence="9">
    <location>
        <begin position="1055"/>
        <end position="1217"/>
    </location>
</feature>
<dbReference type="RefSeq" id="XP_017985443.1">
    <property type="nucleotide sequence ID" value="XM_018129954.1"/>
</dbReference>
<dbReference type="Gene3D" id="3.30.40.10">
    <property type="entry name" value="Zinc/RING finger domain, C3HC4 (zinc finger)"/>
    <property type="match status" value="1"/>
</dbReference>
<reference evidence="11 12" key="2">
    <citation type="submission" date="2025-04" db="UniProtKB">
        <authorList>
            <consortium name="RefSeq"/>
        </authorList>
    </citation>
    <scope>IDENTIFICATION</scope>
</reference>
<keyword evidence="2" id="KW-0479">Metal-binding</keyword>
<dbReference type="CDD" id="cd04301">
    <property type="entry name" value="NAT_SF"/>
    <property type="match status" value="1"/>
</dbReference>
<keyword evidence="3 6" id="KW-0863">Zinc-finger</keyword>
<dbReference type="InterPro" id="IPR019787">
    <property type="entry name" value="Znf_PHD-finger"/>
</dbReference>
<feature type="compositionally biased region" description="Basic and acidic residues" evidence="7">
    <location>
        <begin position="219"/>
        <end position="229"/>
    </location>
</feature>
<evidence type="ECO:0000256" key="3">
    <source>
        <dbReference type="ARBA" id="ARBA00022771"/>
    </source>
</evidence>
<feature type="region of interest" description="Disordered" evidence="7">
    <location>
        <begin position="694"/>
        <end position="736"/>
    </location>
</feature>
<dbReference type="SUPFAM" id="SSF57903">
    <property type="entry name" value="FYVE/PHD zinc finger"/>
    <property type="match status" value="1"/>
</dbReference>
<dbReference type="Pfam" id="PF16135">
    <property type="entry name" value="TDBD"/>
    <property type="match status" value="1"/>
</dbReference>
<dbReference type="InterPro" id="IPR056511">
    <property type="entry name" value="IDM1_C"/>
</dbReference>
<accession>A0AB32X0N8</accession>
<dbReference type="RefSeq" id="XP_017985442.1">
    <property type="nucleotide sequence ID" value="XM_018129953.1"/>
</dbReference>
<feature type="compositionally biased region" description="Polar residues" evidence="7">
    <location>
        <begin position="755"/>
        <end position="773"/>
    </location>
</feature>
<gene>
    <name evidence="11 12 13" type="primary">LOC18613328</name>
</gene>
<dbReference type="CDD" id="cd15539">
    <property type="entry name" value="PHD1_AIRE"/>
    <property type="match status" value="1"/>
</dbReference>
<feature type="compositionally biased region" description="Basic and acidic residues" evidence="7">
    <location>
        <begin position="182"/>
        <end position="191"/>
    </location>
</feature>
<dbReference type="Gramene" id="Tc01v2_t022980.2">
    <property type="protein sequence ID" value="Tc01v2_p022980.2"/>
    <property type="gene ID" value="Tc01v2_g022980"/>
</dbReference>
<comment type="subcellular location">
    <subcellularLocation>
        <location evidence="1">Nucleus</location>
    </subcellularLocation>
</comment>
<dbReference type="GeneID" id="18613328"/>
<evidence type="ECO:0000256" key="2">
    <source>
        <dbReference type="ARBA" id="ARBA00022723"/>
    </source>
</evidence>
<feature type="domain" description="PHD-type" evidence="8">
    <location>
        <begin position="915"/>
        <end position="960"/>
    </location>
</feature>
<dbReference type="KEGG" id="tcc:18613328"/>
<evidence type="ECO:0000256" key="7">
    <source>
        <dbReference type="SAM" id="MobiDB-lite"/>
    </source>
</evidence>
<feature type="compositionally biased region" description="Basic and acidic residues" evidence="7">
    <location>
        <begin position="375"/>
        <end position="403"/>
    </location>
</feature>
<feature type="region of interest" description="Disordered" evidence="7">
    <location>
        <begin position="753"/>
        <end position="773"/>
    </location>
</feature>
<evidence type="ECO:0000259" key="8">
    <source>
        <dbReference type="PROSITE" id="PS50016"/>
    </source>
</evidence>
<dbReference type="GO" id="GO:0008270">
    <property type="term" value="F:zinc ion binding"/>
    <property type="evidence" value="ECO:0007669"/>
    <property type="project" value="UniProtKB-KW"/>
</dbReference>
<dbReference type="PRINTS" id="PR00929">
    <property type="entry name" value="ATHOOK"/>
</dbReference>
<feature type="region of interest" description="Disordered" evidence="7">
    <location>
        <begin position="581"/>
        <end position="603"/>
    </location>
</feature>
<evidence type="ECO:0000313" key="13">
    <source>
        <dbReference type="RefSeq" id="XP_017985443.1"/>
    </source>
</evidence>
<evidence type="ECO:0000313" key="11">
    <source>
        <dbReference type="RefSeq" id="XP_007050573.2"/>
    </source>
</evidence>
<feature type="region of interest" description="Disordered" evidence="7">
    <location>
        <begin position="1430"/>
        <end position="1452"/>
    </location>
</feature>
<dbReference type="Pfam" id="PF22970">
    <property type="entry name" value="DUF7028"/>
    <property type="match status" value="1"/>
</dbReference>
<feature type="compositionally biased region" description="Basic and acidic residues" evidence="7">
    <location>
        <begin position="263"/>
        <end position="285"/>
    </location>
</feature>
<feature type="compositionally biased region" description="Basic and acidic residues" evidence="7">
    <location>
        <begin position="146"/>
        <end position="171"/>
    </location>
</feature>
<evidence type="ECO:0000256" key="6">
    <source>
        <dbReference type="PROSITE-ProRule" id="PRU00146"/>
    </source>
</evidence>
<dbReference type="GO" id="GO:0003714">
    <property type="term" value="F:transcription corepressor activity"/>
    <property type="evidence" value="ECO:0007669"/>
    <property type="project" value="InterPro"/>
</dbReference>
<dbReference type="Pfam" id="PF02178">
    <property type="entry name" value="AT_hook"/>
    <property type="match status" value="5"/>
</dbReference>
<dbReference type="Proteomes" id="UP000694886">
    <property type="component" value="Chromosome 1"/>
</dbReference>
<dbReference type="PANTHER" id="PTHR46309:SF1">
    <property type="entry name" value="PHD FINGER PROTEIN 12"/>
    <property type="match status" value="1"/>
</dbReference>
<evidence type="ECO:0000259" key="9">
    <source>
        <dbReference type="PROSITE" id="PS51186"/>
    </source>
</evidence>
<dbReference type="InterPro" id="IPR016181">
    <property type="entry name" value="Acyl_CoA_acyltransferase"/>
</dbReference>
<sequence>MEGGLGSGHGKPEEDKVLPSQDTEENKGDDLKQKGFDLNDEPLVSSLKEVDIEKKEEIEECRGDGEVGNQKVGELNENERKKSRVEDGEGNKEDDSVKKKFKGEGLEGKVQFSRRVLRSRFAVKNGSEKDSNKGESGGNKTGDSNGCEKKTVEVVKEENDHSHGEAKEAKRNPGRRPGMKCSDGDERKAVSVDRGLSNHSDGGKVGKKAKRKRGRPPKFHRDNGFENKAVELQVGESDHLDGEMRKEFKHKRGRPPKVPGKGGFEKKTVEMEARENDHLDGEVRKELKHKRGRPPKVLGNGGFDKKAVKMEAGENDHFGGDVSKQSKRKRGRPPKVQVNGGFEKTVVKVGAGESDQSDGEGSKESKHKRGRPTKVQRDQGIEKKAVEVKARESYHSDVETRKEAKYKHGGPPMMHSNNGFEMKVVEVKTGEGDHFDCELRKEVKNKRGRPPKVRSGDGLEKKWVELDREGSDHNNGKLRKGVIRKRGRPPKLQVGDEALEGKLIDGRKKLGGLRRGRKKSSGSLTFNVPANTSYSEKRLIGKESNMKRYVSANKVRFEYVEKNESKASLMLRPKVVMKSKEMRVEKAGDSKQRDEVEQRRSDAKRAVRDRIVKLLKAAGWTIDYRPRSNRQYNDAVYVNPEGKTHWSVTLAYRMLKKYYESDDSLSEVSPNGFIFTPIPEEDLSILTRVVRKKRLGKKKPKSEDDDMLDDGKGERKMYKRKNKWKGNGDKEHLKRKKRQKLLKEKFLLHEEDNSDGTLQKATQASGKKSKFQQTQKKGQYALLVRNSMGGAESDNDGYVLYDGKRTVLAWMIDLGTVPQDGKVEYLIQRRTRTTREGKSGRITRDGIQCNCCSVVFTVAEFETHAGSKLHQPFLNICLETGTPLLQCLLDAWNKLQQSNCKGFHYVDFGGEDPNDDTCGICGDGGDLICCDSCPSTFHQSCLDIKAFPSGNWHCVYCACKYCGMVGNALQRDKDEEIDPAVLTCHLCEEKYHQPCIQTMDALDDESSGVSFCGKKCKELFDRLQTLIGVKHQMPEGFSWTLLHRFDISADVCLNQAYREVESNSKLAVALSVMDECFLPLVDHRSGINLIHNIVYNFGSNFTRLNYRGFFTAILERGDEIISAASIRVHGNQLAEMPFIGTRYAYRRQGMCRRLLCAVESALRSLNVEKLVIPAISELRETWTSVFGFQPLETASKQKMRNMNMLAFPGVDMLQKLLVMHVTDGQMMDNGSNKSGEKCSVVFDLNVSAESPAPQTDERYGEAAAVESTLLYSDGTFKDTSDLMGENINLPESAIGCSCIPAYGEQKVDFDSQLTIPSEVKIYESIIKQNLDSKHEGSVKQSDDIVPAENEVLGIVHMSKVPGQSVVTNGFNGTGQMSDDAKYTKHHENSKLQVVGCVSDFDKMSLRAEVKNYHAIAKDVANQISPSALPSAQDVANGHYDASSSDGKSSSTCHRIGAGASGEVSVPHDVNSHPSCEVCDDTSKKENLQLCMHMSPEVVLGGSEVALTIICDPKETSTAIRSDFSEGNLTSMVQKNIKSPTQSHQHPVSSSQVDPPHAASCDSESFCISNSSTGVALYCASGGGESHGPEVIVLSNQAS</sequence>
<dbReference type="SUPFAM" id="SSF55729">
    <property type="entry name" value="Acyl-CoA N-acyltransferases (Nat)"/>
    <property type="match status" value="1"/>
</dbReference>
<evidence type="ECO:0000256" key="4">
    <source>
        <dbReference type="ARBA" id="ARBA00022833"/>
    </source>
</evidence>
<dbReference type="PANTHER" id="PTHR46309">
    <property type="entry name" value="PHD FINGER PROTEIN 12"/>
    <property type="match status" value="1"/>
</dbReference>
<evidence type="ECO:0000256" key="1">
    <source>
        <dbReference type="ARBA" id="ARBA00004123"/>
    </source>
</evidence>
<feature type="compositionally biased region" description="Basic residues" evidence="7">
    <location>
        <begin position="205"/>
        <end position="218"/>
    </location>
</feature>
<dbReference type="InterPro" id="IPR054292">
    <property type="entry name" value="DUF7028"/>
</dbReference>
<dbReference type="GO" id="GO:0016747">
    <property type="term" value="F:acyltransferase activity, transferring groups other than amino-acyl groups"/>
    <property type="evidence" value="ECO:0007669"/>
    <property type="project" value="InterPro"/>
</dbReference>
<feature type="compositionally biased region" description="Basic and acidic residues" evidence="7">
    <location>
        <begin position="236"/>
        <end position="246"/>
    </location>
</feature>
<feature type="compositionally biased region" description="Basic residues" evidence="7">
    <location>
        <begin position="365"/>
        <end position="374"/>
    </location>
</feature>
<dbReference type="Pfam" id="PF00628">
    <property type="entry name" value="PHD"/>
    <property type="match status" value="1"/>
</dbReference>
<dbReference type="GO" id="GO:0003677">
    <property type="term" value="F:DNA binding"/>
    <property type="evidence" value="ECO:0007669"/>
    <property type="project" value="InterPro"/>
</dbReference>
<dbReference type="InterPro" id="IPR032308">
    <property type="entry name" value="TDBD"/>
</dbReference>
<organism evidence="10 12">
    <name type="scientific">Theobroma cacao</name>
    <name type="common">Cacao</name>
    <name type="synonym">Cocoa</name>
    <dbReference type="NCBI Taxonomy" id="3641"/>
    <lineage>
        <taxon>Eukaryota</taxon>
        <taxon>Viridiplantae</taxon>
        <taxon>Streptophyta</taxon>
        <taxon>Embryophyta</taxon>
        <taxon>Tracheophyta</taxon>
        <taxon>Spermatophyta</taxon>
        <taxon>Magnoliopsida</taxon>
        <taxon>eudicotyledons</taxon>
        <taxon>Gunneridae</taxon>
        <taxon>Pentapetalae</taxon>
        <taxon>rosids</taxon>
        <taxon>malvids</taxon>
        <taxon>Malvales</taxon>
        <taxon>Malvaceae</taxon>
        <taxon>Byttnerioideae</taxon>
        <taxon>Theobroma</taxon>
    </lineage>
</organism>
<evidence type="ECO:0000313" key="10">
    <source>
        <dbReference type="Proteomes" id="UP000694886"/>
    </source>
</evidence>
<dbReference type="InterPro" id="IPR013083">
    <property type="entry name" value="Znf_RING/FYVE/PHD"/>
</dbReference>
<reference evidence="10" key="1">
    <citation type="journal article" date="1997" name="Nucleic Acids Res.">
        <title>tRNAscan-SE: a program for improved detection of transfer RNA genes in genomic sequence.</title>
        <authorList>
            <person name="Lowe T.M."/>
            <person name="Eddy S.R."/>
        </authorList>
    </citation>
    <scope>NUCLEOTIDE SEQUENCE [LARGE SCALE GENOMIC DNA]</scope>
    <source>
        <strain evidence="10">r\B97-61/B2</strain>
    </source>
</reference>
<dbReference type="InterPro" id="IPR017956">
    <property type="entry name" value="AT_hook_DNA-bd_motif"/>
</dbReference>
<feature type="compositionally biased region" description="Basic and acidic residues" evidence="7">
    <location>
        <begin position="48"/>
        <end position="65"/>
    </location>
</feature>
<dbReference type="GO" id="GO:0005634">
    <property type="term" value="C:nucleus"/>
    <property type="evidence" value="ECO:0007669"/>
    <property type="project" value="UniProtKB-SubCell"/>
</dbReference>
<keyword evidence="4" id="KW-0862">Zinc</keyword>
<dbReference type="Gene3D" id="3.40.630.30">
    <property type="match status" value="1"/>
</dbReference>
<dbReference type="RefSeq" id="XP_007050573.2">
    <property type="nucleotide sequence ID" value="XM_007050511.2"/>
</dbReference>
<feature type="compositionally biased region" description="Low complexity" evidence="7">
    <location>
        <begin position="1538"/>
        <end position="1552"/>
    </location>
</feature>
<evidence type="ECO:0000256" key="5">
    <source>
        <dbReference type="ARBA" id="ARBA00023242"/>
    </source>
</evidence>
<feature type="region of interest" description="Disordered" evidence="7">
    <location>
        <begin position="1536"/>
        <end position="1556"/>
    </location>
</feature>
<dbReference type="InterPro" id="IPR001965">
    <property type="entry name" value="Znf_PHD"/>
</dbReference>
<feature type="compositionally biased region" description="Basic and acidic residues" evidence="7">
    <location>
        <begin position="303"/>
        <end position="319"/>
    </location>
</feature>
<dbReference type="Gramene" id="Tc01v2_t022980.1">
    <property type="protein sequence ID" value="Tc01v2_p022980.1"/>
    <property type="gene ID" value="Tc01v2_g022980"/>
</dbReference>
<dbReference type="PROSITE" id="PS50016">
    <property type="entry name" value="ZF_PHD_2"/>
    <property type="match status" value="1"/>
</dbReference>
<dbReference type="SMART" id="SM00384">
    <property type="entry name" value="AT_hook"/>
    <property type="match status" value="7"/>
</dbReference>
<feature type="compositionally biased region" description="Basic and acidic residues" evidence="7">
    <location>
        <begin position="77"/>
        <end position="107"/>
    </location>
</feature>
<dbReference type="Pfam" id="PF23209">
    <property type="entry name" value="IDM1_C"/>
    <property type="match status" value="1"/>
</dbReference>
<evidence type="ECO:0000313" key="12">
    <source>
        <dbReference type="RefSeq" id="XP_017985442.1"/>
    </source>
</evidence>
<dbReference type="PROSITE" id="PS51186">
    <property type="entry name" value="GNAT"/>
    <property type="match status" value="1"/>
</dbReference>
<feature type="compositionally biased region" description="Basic and acidic residues" evidence="7">
    <location>
        <begin position="24"/>
        <end position="37"/>
    </location>
</feature>
<dbReference type="Gramene" id="Tc01v2_t022980.3">
    <property type="protein sequence ID" value="Tc01v2_p022980.3"/>
    <property type="gene ID" value="Tc01v2_g022980"/>
</dbReference>
<proteinExistence type="predicted"/>
<dbReference type="InterPro" id="IPR042163">
    <property type="entry name" value="PHF12"/>
</dbReference>
<dbReference type="SMART" id="SM00249">
    <property type="entry name" value="PHD"/>
    <property type="match status" value="2"/>
</dbReference>